<name>A0A2B0Y659_BACAN</name>
<dbReference type="EMBL" id="NUXH01000009">
    <property type="protein sequence ID" value="PFL73598.1"/>
    <property type="molecule type" value="Genomic_DNA"/>
</dbReference>
<sequence>MNNLIPFFFNQNPSINVILYLEYIKLSGGGDVLKENDKVLDSSYYQLSRFAYRGDENLGNSIEITDNKGN</sequence>
<dbReference type="Proteomes" id="UP000222851">
    <property type="component" value="Unassembled WGS sequence"/>
</dbReference>
<gene>
    <name evidence="1" type="ORF">COJ30_03525</name>
</gene>
<accession>A0A2B0Y659</accession>
<protein>
    <submittedName>
        <fullName evidence="1">Uncharacterized protein</fullName>
    </submittedName>
</protein>
<comment type="caution">
    <text evidence="1">The sequence shown here is derived from an EMBL/GenBank/DDBJ whole genome shotgun (WGS) entry which is preliminary data.</text>
</comment>
<reference evidence="1 2" key="1">
    <citation type="submission" date="2017-09" db="EMBL/GenBank/DDBJ databases">
        <title>Large-scale bioinformatics analysis of Bacillus genomes uncovers conserved roles of natural products in bacterial physiology.</title>
        <authorList>
            <consortium name="Agbiome Team Llc"/>
            <person name="Bleich R.M."/>
            <person name="Grubbs K.J."/>
            <person name="Santa Maria K.C."/>
            <person name="Allen S.E."/>
            <person name="Farag S."/>
            <person name="Shank E.A."/>
            <person name="Bowers A."/>
        </authorList>
    </citation>
    <scope>NUCLEOTIDE SEQUENCE [LARGE SCALE GENOMIC DNA]</scope>
    <source>
        <strain evidence="1 2">AFS081271</strain>
    </source>
</reference>
<evidence type="ECO:0000313" key="2">
    <source>
        <dbReference type="Proteomes" id="UP000222851"/>
    </source>
</evidence>
<organism evidence="1 2">
    <name type="scientific">Bacillus anthracis</name>
    <name type="common">anthrax bacterium</name>
    <dbReference type="NCBI Taxonomy" id="1392"/>
    <lineage>
        <taxon>Bacteria</taxon>
        <taxon>Bacillati</taxon>
        <taxon>Bacillota</taxon>
        <taxon>Bacilli</taxon>
        <taxon>Bacillales</taxon>
        <taxon>Bacillaceae</taxon>
        <taxon>Bacillus</taxon>
        <taxon>Bacillus cereus group</taxon>
    </lineage>
</organism>
<dbReference type="AlphaFoldDB" id="A0A2B0Y659"/>
<proteinExistence type="predicted"/>
<evidence type="ECO:0000313" key="1">
    <source>
        <dbReference type="EMBL" id="PFL73598.1"/>
    </source>
</evidence>